<sequence>MTTPTDKDLAQLLQPLQESLAGINRSLRTLADTRLLEIFGPELSDRKKWTEQLKHAHQEDDQALFDLRQAGEQGRHPGGYDQWVKDYGEEEAKKLAAPVVSALEHRKVTSAELAELEAAQPVLARLYREFIKLQGRSRSLE</sequence>
<gene>
    <name evidence="1" type="primary">orf4</name>
</gene>
<organism evidence="1">
    <name type="scientific">Plasmid pM3</name>
    <dbReference type="NCBI Taxonomy" id="94177"/>
    <lineage>
        <taxon>other sequences</taxon>
        <taxon>plasmids</taxon>
    </lineage>
</organism>
<protein>
    <submittedName>
        <fullName evidence="1">Putative ParC</fullName>
    </submittedName>
</protein>
<keyword evidence="1" id="KW-0614">Plasmid</keyword>
<dbReference type="EMBL" id="AF078924">
    <property type="protein sequence ID" value="AAD46125.1"/>
    <property type="molecule type" value="Genomic_DNA"/>
</dbReference>
<evidence type="ECO:0000313" key="1">
    <source>
        <dbReference type="EMBL" id="AAD46125.1"/>
    </source>
</evidence>
<geneLocation type="plasmid" evidence="1">
    <name>pM3</name>
</geneLocation>
<accession>Q9R2I5</accession>
<reference evidence="1" key="1">
    <citation type="journal article" date="2000" name="Microbiology">
        <title>The replication and stable-inheritance functions of IncP-9 plasmid pM3.</title>
        <authorList>
            <person name="Greated A."/>
            <person name="Titok M."/>
            <person name="Krasowiak R."/>
            <person name="Fairclough R.J."/>
            <person name="Thomas C.M."/>
        </authorList>
    </citation>
    <scope>NUCLEOTIDE SEQUENCE</scope>
    <source>
        <plasmid evidence="1">pM3</plasmid>
    </source>
</reference>
<name>Q9R2I5_9ZZZZ</name>
<dbReference type="AlphaFoldDB" id="Q9R2I5"/>
<proteinExistence type="predicted"/>